<sequence length="114" mass="12081">MALLALLALPACSIPLPSPIAAPAPVPAGERDGRYEACRAEATRVVQFRERGQQMRTDEMESSRGTLTVAPFSRLESDRGAAQIDRDRMIAECLRSGARTGAAGNATPGASGRR</sequence>
<gene>
    <name evidence="2" type="ORF">HEQ75_11970</name>
</gene>
<feature type="signal peptide" evidence="1">
    <location>
        <begin position="1"/>
        <end position="21"/>
    </location>
</feature>
<keyword evidence="3" id="KW-1185">Reference proteome</keyword>
<name>A0ABX1E322_9PROT</name>
<accession>A0ABX1E322</accession>
<reference evidence="2 3" key="1">
    <citation type="submission" date="2020-03" db="EMBL/GenBank/DDBJ databases">
        <title>Roseomonas selenitidurans sp. nov. isolated from urban soil.</title>
        <authorList>
            <person name="Liu H."/>
        </authorList>
    </citation>
    <scope>NUCLEOTIDE SEQUENCE [LARGE SCALE GENOMIC DNA]</scope>
    <source>
        <strain evidence="2 3">BU-1</strain>
    </source>
</reference>
<dbReference type="Proteomes" id="UP000787635">
    <property type="component" value="Unassembled WGS sequence"/>
</dbReference>
<organism evidence="2 3">
    <name type="scientific">Falsiroseomonas selenitidurans</name>
    <dbReference type="NCBI Taxonomy" id="2716335"/>
    <lineage>
        <taxon>Bacteria</taxon>
        <taxon>Pseudomonadati</taxon>
        <taxon>Pseudomonadota</taxon>
        <taxon>Alphaproteobacteria</taxon>
        <taxon>Acetobacterales</taxon>
        <taxon>Roseomonadaceae</taxon>
        <taxon>Falsiroseomonas</taxon>
    </lineage>
</organism>
<proteinExistence type="predicted"/>
<protein>
    <recommendedName>
        <fullName evidence="4">Lipoprotein</fullName>
    </recommendedName>
</protein>
<evidence type="ECO:0000313" key="3">
    <source>
        <dbReference type="Proteomes" id="UP000787635"/>
    </source>
</evidence>
<keyword evidence="1" id="KW-0732">Signal</keyword>
<feature type="chain" id="PRO_5045264081" description="Lipoprotein" evidence="1">
    <location>
        <begin position="22"/>
        <end position="114"/>
    </location>
</feature>
<evidence type="ECO:0008006" key="4">
    <source>
        <dbReference type="Google" id="ProtNLM"/>
    </source>
</evidence>
<evidence type="ECO:0000256" key="1">
    <source>
        <dbReference type="SAM" id="SignalP"/>
    </source>
</evidence>
<dbReference type="RefSeq" id="WP_168030716.1">
    <property type="nucleotide sequence ID" value="NZ_JAAVNE010000016.1"/>
</dbReference>
<comment type="caution">
    <text evidence="2">The sequence shown here is derived from an EMBL/GenBank/DDBJ whole genome shotgun (WGS) entry which is preliminary data.</text>
</comment>
<evidence type="ECO:0000313" key="2">
    <source>
        <dbReference type="EMBL" id="NKC31576.1"/>
    </source>
</evidence>
<dbReference type="EMBL" id="JAAVNE010000016">
    <property type="protein sequence ID" value="NKC31576.1"/>
    <property type="molecule type" value="Genomic_DNA"/>
</dbReference>